<keyword evidence="1" id="KW-0472">Membrane</keyword>
<dbReference type="EMBL" id="ATCF01000012">
    <property type="protein sequence ID" value="EPD99870.1"/>
    <property type="molecule type" value="Genomic_DNA"/>
</dbReference>
<dbReference type="GeneID" id="64061501"/>
<sequence length="50" mass="5526">MTERTNGHGMYPWGRLVLFVLFLIFLAIVLKAMGWCVGGVCDVGLDALLK</sequence>
<protein>
    <submittedName>
        <fullName evidence="2">Uncharacterized protein</fullName>
    </submittedName>
</protein>
<dbReference type="Proteomes" id="UP000014400">
    <property type="component" value="Unassembled WGS sequence"/>
</dbReference>
<gene>
    <name evidence="2" type="ORF">HMPREF1476_00674</name>
</gene>
<keyword evidence="1" id="KW-1133">Transmembrane helix</keyword>
<name>S3BKC9_9BURK</name>
<proteinExistence type="predicted"/>
<dbReference type="AlphaFoldDB" id="S3BKC9"/>
<dbReference type="HOGENOM" id="CLU_3123511_0_0_4"/>
<evidence type="ECO:0000256" key="1">
    <source>
        <dbReference type="SAM" id="Phobius"/>
    </source>
</evidence>
<dbReference type="PATRIC" id="fig|1203554.3.peg.664"/>
<dbReference type="RefSeq" id="WP_016474025.1">
    <property type="nucleotide sequence ID" value="NZ_KE150480.1"/>
</dbReference>
<evidence type="ECO:0000313" key="2">
    <source>
        <dbReference type="EMBL" id="EPD99870.1"/>
    </source>
</evidence>
<keyword evidence="1" id="KW-0812">Transmembrane</keyword>
<keyword evidence="3" id="KW-1185">Reference proteome</keyword>
<organism evidence="2 3">
    <name type="scientific">Sutterella wadsworthensis HGA0223</name>
    <dbReference type="NCBI Taxonomy" id="1203554"/>
    <lineage>
        <taxon>Bacteria</taxon>
        <taxon>Pseudomonadati</taxon>
        <taxon>Pseudomonadota</taxon>
        <taxon>Betaproteobacteria</taxon>
        <taxon>Burkholderiales</taxon>
        <taxon>Sutterellaceae</taxon>
        <taxon>Sutterella</taxon>
    </lineage>
</organism>
<reference evidence="2 3" key="1">
    <citation type="submission" date="2013-04" db="EMBL/GenBank/DDBJ databases">
        <title>The Genome Sequence of Sutterella wadsworthensis HGA0223.</title>
        <authorList>
            <consortium name="The Broad Institute Genomics Platform"/>
            <person name="Earl A."/>
            <person name="Ward D."/>
            <person name="Feldgarden M."/>
            <person name="Gevers D."/>
            <person name="Schmidt T.M."/>
            <person name="Dover J."/>
            <person name="Dai D."/>
            <person name="Walker B."/>
            <person name="Young S."/>
            <person name="Zeng Q."/>
            <person name="Gargeya S."/>
            <person name="Fitzgerald M."/>
            <person name="Haas B."/>
            <person name="Abouelleil A."/>
            <person name="Allen A.W."/>
            <person name="Alvarado L."/>
            <person name="Arachchi H.M."/>
            <person name="Berlin A.M."/>
            <person name="Chapman S.B."/>
            <person name="Gainer-Dewar J."/>
            <person name="Goldberg J."/>
            <person name="Griggs A."/>
            <person name="Gujja S."/>
            <person name="Hansen M."/>
            <person name="Howarth C."/>
            <person name="Imamovic A."/>
            <person name="Ireland A."/>
            <person name="Larimer J."/>
            <person name="McCowan C."/>
            <person name="Murphy C."/>
            <person name="Pearson M."/>
            <person name="Poon T.W."/>
            <person name="Priest M."/>
            <person name="Roberts A."/>
            <person name="Saif S."/>
            <person name="Shea T."/>
            <person name="Sisk P."/>
            <person name="Sykes S."/>
            <person name="Wortman J."/>
            <person name="Nusbaum C."/>
            <person name="Birren B."/>
        </authorList>
    </citation>
    <scope>NUCLEOTIDE SEQUENCE [LARGE SCALE GENOMIC DNA]</scope>
    <source>
        <strain evidence="2 3">HGA0223</strain>
    </source>
</reference>
<comment type="caution">
    <text evidence="2">The sequence shown here is derived from an EMBL/GenBank/DDBJ whole genome shotgun (WGS) entry which is preliminary data.</text>
</comment>
<feature type="transmembrane region" description="Helical" evidence="1">
    <location>
        <begin position="12"/>
        <end position="30"/>
    </location>
</feature>
<accession>S3BKC9</accession>
<evidence type="ECO:0000313" key="3">
    <source>
        <dbReference type="Proteomes" id="UP000014400"/>
    </source>
</evidence>